<dbReference type="Gene3D" id="3.30.1520.10">
    <property type="entry name" value="Phox-like domain"/>
    <property type="match status" value="1"/>
</dbReference>
<sequence>MKEVIEGLTVKIPTTTEKQDPGSKKYTAFVIVLQKEDKSINQNHTTYTVHKRFSALHKFHTMISPMVAAAGQTLPAFPPKTISKLSAEGTVKRQQQLESYLDALISLCQASSGEAILAISTKVSDFLEIAQHVSPSLPAPSAANDPHKYDLERKNKLMEATSVVSKSLIRVYFLDCTFRTIKFNENTTVRQVSAKISPHLPLAMFEVESDVRVSSQLRLLSSHEHIETVVKQWESGGLERAKFVMPVTSIDDTLINGGGRSMIRDRATTHGSNPFLSTGSPSVARSTGMTMASVRSTDFQSVATSPNHSVMTDSSYLSGGGASPRTPGGVGESIVGGSSVTFSFPSTPASAVKESRGDGGRGAEYEEKFKALQAAHEKLQAKFDNLKNITKKRGRENIPGASNAASRRGGRRVSSQNLDREGGVSSSLTDKSEASSPVAQIHLCGWLKKQTEITRVWNDRYLILKTNGDLSYYYSEPRNGEQGEAKFICNLRDVERVLRGSRETSFTLVTSGARIVLQAGSAEVFRRWFHGLQKLREALLSGGWGGEVGTEDVQVDVAGGGSAEEEEEEEEEIDPAVNLFFHTKQFADSESKKITAMTFIDNVSIVDEFFDKFDRDYMTQAFAQAANSADHLMQAYEVVSAMQVLHTNLLDLGERWSGLFRKWLLHSLKTHMTLPVQRPDLLMAVVQCMSCEHMLHSSETVKEVEKVIEACLGEEEEGEGGEEGDGGGEGSSYYEAISDDLSGGAGANGGKVGGTEVDQLLKTVKGMVGALFMVVDDLVPMLPPDFNVLALFQKAAEERINRKVSIFYSTHKDNLDVNELLSLLSWADNHKHVMERFGIYKLSPEFLSIERDLYLKYENKVSSLQMLFQGRIITNDIHHEISTLHGGAKVSSWPQDLMVCVESQLQIALSRLQGASVDKICALCIGLLTFFHKELQGKMRDEGMETMSVERMCVYANDCYRFSDRLQEQTSSFDGLTEEAADKLADKISEIITLFSETSVEAVNGIVGVMCGEVEKEISQSLFDGEEELVGGAGESLANMKNVVRQCAGDVRRWLCDESLVASVLKLALNHIIKFYLECLLGARPRLDDAGEVLAQIKDDGEAILDCFGEFEDLLPREIVERDVEVVLQVIQLCQVDVEGIVDFWMSKLVKSFGSSSTRVVECVLLMRSWTPTVRKTILTEMKLLKNTHGSALIHDEACKMLLSLTSIQARKRDMVKDAMYNRGKKKREFLVRRNSSQGKVSMAGVEDDEAGVGEDVDVDGAFVGGVDSDDE</sequence>
<dbReference type="Pfam" id="PF00169">
    <property type="entry name" value="PH"/>
    <property type="match status" value="1"/>
</dbReference>
<dbReference type="InterPro" id="IPR010326">
    <property type="entry name" value="EXOC3/Sec6"/>
</dbReference>
<comment type="caution">
    <text evidence="7">The sequence shown here is derived from an EMBL/GenBank/DDBJ whole genome shotgun (WGS) entry which is preliminary data.</text>
</comment>
<evidence type="ECO:0000256" key="4">
    <source>
        <dbReference type="SAM" id="MobiDB-lite"/>
    </source>
</evidence>
<feature type="compositionally biased region" description="Low complexity" evidence="4">
    <location>
        <begin position="400"/>
        <end position="415"/>
    </location>
</feature>
<dbReference type="PANTHER" id="PTHR21292">
    <property type="entry name" value="EXOCYST COMPLEX COMPONENT SEC6-RELATED"/>
    <property type="match status" value="1"/>
</dbReference>
<keyword evidence="3" id="KW-0268">Exocytosis</keyword>
<evidence type="ECO:0000259" key="5">
    <source>
        <dbReference type="PROSITE" id="PS50003"/>
    </source>
</evidence>
<dbReference type="SUPFAM" id="SSF50729">
    <property type="entry name" value="PH domain-like"/>
    <property type="match status" value="1"/>
</dbReference>
<evidence type="ECO:0000313" key="8">
    <source>
        <dbReference type="Proteomes" id="UP001165160"/>
    </source>
</evidence>
<dbReference type="CDD" id="cd06093">
    <property type="entry name" value="PX_domain"/>
    <property type="match status" value="1"/>
</dbReference>
<comment type="similarity">
    <text evidence="1">Belongs to the SEC6 family.</text>
</comment>
<accession>A0A9W6Z3N2</accession>
<dbReference type="InterPro" id="IPR001683">
    <property type="entry name" value="PX_dom"/>
</dbReference>
<feature type="region of interest" description="Disordered" evidence="4">
    <location>
        <begin position="266"/>
        <end position="362"/>
    </location>
</feature>
<dbReference type="PROSITE" id="PS50195">
    <property type="entry name" value="PX"/>
    <property type="match status" value="1"/>
</dbReference>
<evidence type="ECO:0000259" key="6">
    <source>
        <dbReference type="PROSITE" id="PS50195"/>
    </source>
</evidence>
<dbReference type="PROSITE" id="PS50003">
    <property type="entry name" value="PH_DOMAIN"/>
    <property type="match status" value="1"/>
</dbReference>
<evidence type="ECO:0000313" key="7">
    <source>
        <dbReference type="EMBL" id="GMH47592.1"/>
    </source>
</evidence>
<dbReference type="Gene3D" id="1.10.357.70">
    <property type="entry name" value="Exocyst complex component Sec6, C-terminal domain"/>
    <property type="match status" value="1"/>
</dbReference>
<dbReference type="GO" id="GO:0051601">
    <property type="term" value="P:exocyst localization"/>
    <property type="evidence" value="ECO:0007669"/>
    <property type="project" value="TreeGrafter"/>
</dbReference>
<feature type="region of interest" description="Disordered" evidence="4">
    <location>
        <begin position="713"/>
        <end position="732"/>
    </location>
</feature>
<organism evidence="7 8">
    <name type="scientific">Triparma verrucosa</name>
    <dbReference type="NCBI Taxonomy" id="1606542"/>
    <lineage>
        <taxon>Eukaryota</taxon>
        <taxon>Sar</taxon>
        <taxon>Stramenopiles</taxon>
        <taxon>Ochrophyta</taxon>
        <taxon>Bolidophyceae</taxon>
        <taxon>Parmales</taxon>
        <taxon>Triparmaceae</taxon>
        <taxon>Triparma</taxon>
    </lineage>
</organism>
<evidence type="ECO:0000256" key="1">
    <source>
        <dbReference type="ARBA" id="ARBA00009447"/>
    </source>
</evidence>
<feature type="compositionally biased region" description="Acidic residues" evidence="4">
    <location>
        <begin position="713"/>
        <end position="726"/>
    </location>
</feature>
<evidence type="ECO:0000256" key="2">
    <source>
        <dbReference type="ARBA" id="ARBA00022448"/>
    </source>
</evidence>
<dbReference type="GO" id="GO:0000145">
    <property type="term" value="C:exocyst"/>
    <property type="evidence" value="ECO:0007669"/>
    <property type="project" value="InterPro"/>
</dbReference>
<dbReference type="EMBL" id="BRXX01000577">
    <property type="protein sequence ID" value="GMH47592.1"/>
    <property type="molecule type" value="Genomic_DNA"/>
</dbReference>
<feature type="compositionally biased region" description="Basic and acidic residues" evidence="4">
    <location>
        <begin position="353"/>
        <end position="362"/>
    </location>
</feature>
<dbReference type="PANTHER" id="PTHR21292:SF1">
    <property type="entry name" value="EXOCYST COMPLEX COMPONENT 3"/>
    <property type="match status" value="1"/>
</dbReference>
<dbReference type="InterPro" id="IPR001849">
    <property type="entry name" value="PH_domain"/>
</dbReference>
<name>A0A9W6Z3N2_9STRA</name>
<dbReference type="Proteomes" id="UP001165160">
    <property type="component" value="Unassembled WGS sequence"/>
</dbReference>
<dbReference type="Pfam" id="PF00787">
    <property type="entry name" value="PX"/>
    <property type="match status" value="1"/>
</dbReference>
<feature type="domain" description="PX" evidence="6">
    <location>
        <begin position="7"/>
        <end position="134"/>
    </location>
</feature>
<dbReference type="Pfam" id="PF06046">
    <property type="entry name" value="Sec6"/>
    <property type="match status" value="1"/>
</dbReference>
<dbReference type="AlphaFoldDB" id="A0A9W6Z3N2"/>
<feature type="region of interest" description="Disordered" evidence="4">
    <location>
        <begin position="388"/>
        <end position="431"/>
    </location>
</feature>
<dbReference type="Gene3D" id="2.30.29.30">
    <property type="entry name" value="Pleckstrin-homology domain (PH domain)/Phosphotyrosine-binding domain (PTB)"/>
    <property type="match status" value="1"/>
</dbReference>
<dbReference type="InterPro" id="IPR042532">
    <property type="entry name" value="EXOC3/Sec6_C"/>
</dbReference>
<reference evidence="8" key="1">
    <citation type="journal article" date="2023" name="Commun. Biol.">
        <title>Genome analysis of Parmales, the sister group of diatoms, reveals the evolutionary specialization of diatoms from phago-mixotrophs to photoautotrophs.</title>
        <authorList>
            <person name="Ban H."/>
            <person name="Sato S."/>
            <person name="Yoshikawa S."/>
            <person name="Yamada K."/>
            <person name="Nakamura Y."/>
            <person name="Ichinomiya M."/>
            <person name="Sato N."/>
            <person name="Blanc-Mathieu R."/>
            <person name="Endo H."/>
            <person name="Kuwata A."/>
            <person name="Ogata H."/>
        </authorList>
    </citation>
    <scope>NUCLEOTIDE SEQUENCE [LARGE SCALE GENOMIC DNA]</scope>
    <source>
        <strain evidence="8">NIES 3699</strain>
    </source>
</reference>
<proteinExistence type="inferred from homology"/>
<dbReference type="GO" id="GO:0035091">
    <property type="term" value="F:phosphatidylinositol binding"/>
    <property type="evidence" value="ECO:0007669"/>
    <property type="project" value="InterPro"/>
</dbReference>
<dbReference type="SUPFAM" id="SSF64268">
    <property type="entry name" value="PX domain"/>
    <property type="match status" value="1"/>
</dbReference>
<keyword evidence="8" id="KW-1185">Reference proteome</keyword>
<protein>
    <submittedName>
        <fullName evidence="7">Uncharacterized protein</fullName>
    </submittedName>
</protein>
<gene>
    <name evidence="7" type="ORF">TrVE_jg8270</name>
</gene>
<dbReference type="InterPro" id="IPR036871">
    <property type="entry name" value="PX_dom_sf"/>
</dbReference>
<keyword evidence="2" id="KW-0813">Transport</keyword>
<dbReference type="GO" id="GO:0006887">
    <property type="term" value="P:exocytosis"/>
    <property type="evidence" value="ECO:0007669"/>
    <property type="project" value="UniProtKB-KW"/>
</dbReference>
<dbReference type="GO" id="GO:0000149">
    <property type="term" value="F:SNARE binding"/>
    <property type="evidence" value="ECO:0007669"/>
    <property type="project" value="TreeGrafter"/>
</dbReference>
<feature type="compositionally biased region" description="Polar residues" evidence="4">
    <location>
        <begin position="269"/>
        <end position="317"/>
    </location>
</feature>
<feature type="domain" description="PH" evidence="5">
    <location>
        <begin position="440"/>
        <end position="537"/>
    </location>
</feature>
<dbReference type="SMART" id="SM00233">
    <property type="entry name" value="PH"/>
    <property type="match status" value="1"/>
</dbReference>
<evidence type="ECO:0000256" key="3">
    <source>
        <dbReference type="ARBA" id="ARBA00022483"/>
    </source>
</evidence>
<dbReference type="InterPro" id="IPR011993">
    <property type="entry name" value="PH-like_dom_sf"/>
</dbReference>